<evidence type="ECO:0000313" key="1">
    <source>
        <dbReference type="EMBL" id="MBW6394468.1"/>
    </source>
</evidence>
<sequence>MVDDEEPALDPNVEAKVIHPIDLLAQATEGFYEIKGLAHVAFNLPQ</sequence>
<name>A0ABS6ZWN8_9DEIN</name>
<organism evidence="1 2">
    <name type="scientific">Thermus brevis</name>
    <dbReference type="NCBI Taxonomy" id="2862456"/>
    <lineage>
        <taxon>Bacteria</taxon>
        <taxon>Thermotogati</taxon>
        <taxon>Deinococcota</taxon>
        <taxon>Deinococci</taxon>
        <taxon>Thermales</taxon>
        <taxon>Thermaceae</taxon>
        <taxon>Thermus</taxon>
    </lineage>
</organism>
<gene>
    <name evidence="1" type="ORF">KZX47_04765</name>
</gene>
<keyword evidence="2" id="KW-1185">Reference proteome</keyword>
<proteinExistence type="predicted"/>
<comment type="caution">
    <text evidence="1">The sequence shown here is derived from an EMBL/GenBank/DDBJ whole genome shotgun (WGS) entry which is preliminary data.</text>
</comment>
<dbReference type="Proteomes" id="UP000724268">
    <property type="component" value="Unassembled WGS sequence"/>
</dbReference>
<dbReference type="EMBL" id="JAHXRS010000006">
    <property type="protein sequence ID" value="MBW6394468.1"/>
    <property type="molecule type" value="Genomic_DNA"/>
</dbReference>
<accession>A0ABS6ZWN8</accession>
<evidence type="ECO:0000313" key="2">
    <source>
        <dbReference type="Proteomes" id="UP000724268"/>
    </source>
</evidence>
<reference evidence="1 2" key="1">
    <citation type="submission" date="2021-07" db="EMBL/GenBank/DDBJ databases">
        <title>Thermus aquaticus gen. n. and sp. n., a nonsporulating extreme thermophile.</title>
        <authorList>
            <person name="Hu C.-J."/>
            <person name="Li W.-J."/>
            <person name="Xian W.-D."/>
        </authorList>
    </citation>
    <scope>NUCLEOTIDE SEQUENCE [LARGE SCALE GENOMIC DNA]</scope>
    <source>
        <strain evidence="1 2">SYSU G05001</strain>
    </source>
</reference>
<dbReference type="RefSeq" id="WP_219759183.1">
    <property type="nucleotide sequence ID" value="NZ_JAHXRS010000006.1"/>
</dbReference>
<protein>
    <submittedName>
        <fullName evidence="1">Uncharacterized protein</fullName>
    </submittedName>
</protein>